<feature type="domain" description="Palmitoyltransferase DHHC" evidence="9">
    <location>
        <begin position="89"/>
        <end position="202"/>
    </location>
</feature>
<dbReference type="InParanoid" id="A2FW66"/>
<dbReference type="GO" id="GO:0019706">
    <property type="term" value="F:protein-cysteine S-palmitoyltransferase activity"/>
    <property type="evidence" value="ECO:0000318"/>
    <property type="project" value="GO_Central"/>
</dbReference>
<evidence type="ECO:0000256" key="8">
    <source>
        <dbReference type="RuleBase" id="RU079119"/>
    </source>
</evidence>
<dbReference type="RefSeq" id="XP_001303782.1">
    <property type="nucleotide sequence ID" value="XM_001303781.1"/>
</dbReference>
<reference evidence="10" key="1">
    <citation type="submission" date="2006-10" db="EMBL/GenBank/DDBJ databases">
        <authorList>
            <person name="Amadeo P."/>
            <person name="Zhao Q."/>
            <person name="Wortman J."/>
            <person name="Fraser-Liggett C."/>
            <person name="Carlton J."/>
        </authorList>
    </citation>
    <scope>NUCLEOTIDE SEQUENCE</scope>
    <source>
        <strain evidence="10">G3</strain>
    </source>
</reference>
<comment type="similarity">
    <text evidence="7">Belongs to the DHHC palmitoyltransferase family. PFA5 subfamily.</text>
</comment>
<evidence type="ECO:0000256" key="5">
    <source>
        <dbReference type="ARBA" id="ARBA00023136"/>
    </source>
</evidence>
<evidence type="ECO:0000256" key="6">
    <source>
        <dbReference type="ARBA" id="ARBA00023315"/>
    </source>
</evidence>
<keyword evidence="3 8" id="KW-0812">Transmembrane</keyword>
<evidence type="ECO:0000259" key="9">
    <source>
        <dbReference type="Pfam" id="PF01529"/>
    </source>
</evidence>
<evidence type="ECO:0000256" key="7">
    <source>
        <dbReference type="ARBA" id="ARBA00038298"/>
    </source>
</evidence>
<dbReference type="GO" id="GO:0005794">
    <property type="term" value="C:Golgi apparatus"/>
    <property type="evidence" value="ECO:0000318"/>
    <property type="project" value="GO_Central"/>
</dbReference>
<dbReference type="AlphaFoldDB" id="A2FW66"/>
<dbReference type="InterPro" id="IPR001594">
    <property type="entry name" value="Palmitoyltrfase_DHHC"/>
</dbReference>
<dbReference type="OrthoDB" id="331948at2759"/>
<keyword evidence="4 8" id="KW-1133">Transmembrane helix</keyword>
<accession>A2FW66</accession>
<dbReference type="VEuPathDB" id="TrichDB:TVAG_445720"/>
<keyword evidence="2 8" id="KW-0808">Transferase</keyword>
<dbReference type="KEGG" id="tva:4748544"/>
<evidence type="ECO:0000313" key="10">
    <source>
        <dbReference type="EMBL" id="EAX90852.1"/>
    </source>
</evidence>
<keyword evidence="6 8" id="KW-0012">Acyltransferase</keyword>
<sequence>MEPDAKDANRKESFMRNFYLLLHMIAYPMYFITKNANLYKSFVSDCPVYFITITLSFMVMLWFYSHSCQGAGYQTEEPKNIDGLYFSEAAGIHLQVRAGYCRWCKKVILRRDHHCPWTGHCIGRDNNLYFLIFTSSEAVIISIVIFDILYSFYHSFIANDYLWNIVQGAITLGLVGSAWYITFFITIQTLNSIAINMTIWEFKCHDRITYLENWPQWASPFNKGLVNNFIEFFTMKYRKTEWEMPKRPNLRNLIVPDDVKYNYDRAVKKGLVKPPQ</sequence>
<dbReference type="InterPro" id="IPR039859">
    <property type="entry name" value="PFA4/ZDH16/20/ERF2-like"/>
</dbReference>
<dbReference type="PROSITE" id="PS50216">
    <property type="entry name" value="DHHC"/>
    <property type="match status" value="1"/>
</dbReference>
<dbReference type="STRING" id="5722.A2FW66"/>
<evidence type="ECO:0000256" key="3">
    <source>
        <dbReference type="ARBA" id="ARBA00022692"/>
    </source>
</evidence>
<feature type="transmembrane region" description="Helical" evidence="8">
    <location>
        <begin position="48"/>
        <end position="64"/>
    </location>
</feature>
<keyword evidence="11" id="KW-1185">Reference proteome</keyword>
<dbReference type="EMBL" id="DS114078">
    <property type="protein sequence ID" value="EAX90852.1"/>
    <property type="molecule type" value="Genomic_DNA"/>
</dbReference>
<feature type="transmembrane region" description="Helical" evidence="8">
    <location>
        <begin position="128"/>
        <end position="153"/>
    </location>
</feature>
<organism evidence="10 11">
    <name type="scientific">Trichomonas vaginalis (strain ATCC PRA-98 / G3)</name>
    <dbReference type="NCBI Taxonomy" id="412133"/>
    <lineage>
        <taxon>Eukaryota</taxon>
        <taxon>Metamonada</taxon>
        <taxon>Parabasalia</taxon>
        <taxon>Trichomonadida</taxon>
        <taxon>Trichomonadidae</taxon>
        <taxon>Trichomonas</taxon>
    </lineage>
</organism>
<protein>
    <recommendedName>
        <fullName evidence="8">Palmitoyltransferase</fullName>
        <ecNumber evidence="8">2.3.1.225</ecNumber>
    </recommendedName>
</protein>
<feature type="transmembrane region" description="Helical" evidence="8">
    <location>
        <begin position="18"/>
        <end position="36"/>
    </location>
</feature>
<gene>
    <name evidence="10" type="ORF">TVAG_445720</name>
</gene>
<dbReference type="Pfam" id="PF01529">
    <property type="entry name" value="DHHC"/>
    <property type="match status" value="1"/>
</dbReference>
<comment type="domain">
    <text evidence="8">The DHHC domain is required for palmitoyltransferase activity.</text>
</comment>
<dbReference type="Proteomes" id="UP000001542">
    <property type="component" value="Unassembled WGS sequence"/>
</dbReference>
<name>A2FW66_TRIV3</name>
<dbReference type="eggNOG" id="KOG0509">
    <property type="taxonomic scope" value="Eukaryota"/>
</dbReference>
<dbReference type="GO" id="GO:0006612">
    <property type="term" value="P:protein targeting to membrane"/>
    <property type="evidence" value="ECO:0000318"/>
    <property type="project" value="GO_Central"/>
</dbReference>
<feature type="transmembrane region" description="Helical" evidence="8">
    <location>
        <begin position="165"/>
        <end position="187"/>
    </location>
</feature>
<evidence type="ECO:0000256" key="1">
    <source>
        <dbReference type="ARBA" id="ARBA00004141"/>
    </source>
</evidence>
<dbReference type="VEuPathDB" id="TrichDB:TVAGG3_0071270"/>
<comment type="catalytic activity">
    <reaction evidence="8">
        <text>L-cysteinyl-[protein] + hexadecanoyl-CoA = S-hexadecanoyl-L-cysteinyl-[protein] + CoA</text>
        <dbReference type="Rhea" id="RHEA:36683"/>
        <dbReference type="Rhea" id="RHEA-COMP:10131"/>
        <dbReference type="Rhea" id="RHEA-COMP:11032"/>
        <dbReference type="ChEBI" id="CHEBI:29950"/>
        <dbReference type="ChEBI" id="CHEBI:57287"/>
        <dbReference type="ChEBI" id="CHEBI:57379"/>
        <dbReference type="ChEBI" id="CHEBI:74151"/>
        <dbReference type="EC" id="2.3.1.225"/>
    </reaction>
</comment>
<evidence type="ECO:0000256" key="2">
    <source>
        <dbReference type="ARBA" id="ARBA00022679"/>
    </source>
</evidence>
<evidence type="ECO:0000256" key="4">
    <source>
        <dbReference type="ARBA" id="ARBA00022989"/>
    </source>
</evidence>
<proteinExistence type="inferred from homology"/>
<reference evidence="10" key="2">
    <citation type="journal article" date="2007" name="Science">
        <title>Draft genome sequence of the sexually transmitted pathogen Trichomonas vaginalis.</title>
        <authorList>
            <person name="Carlton J.M."/>
            <person name="Hirt R.P."/>
            <person name="Silva J.C."/>
            <person name="Delcher A.L."/>
            <person name="Schatz M."/>
            <person name="Zhao Q."/>
            <person name="Wortman J.R."/>
            <person name="Bidwell S.L."/>
            <person name="Alsmark U.C.M."/>
            <person name="Besteiro S."/>
            <person name="Sicheritz-Ponten T."/>
            <person name="Noel C.J."/>
            <person name="Dacks J.B."/>
            <person name="Foster P.G."/>
            <person name="Simillion C."/>
            <person name="Van de Peer Y."/>
            <person name="Miranda-Saavedra D."/>
            <person name="Barton G.J."/>
            <person name="Westrop G.D."/>
            <person name="Mueller S."/>
            <person name="Dessi D."/>
            <person name="Fiori P.L."/>
            <person name="Ren Q."/>
            <person name="Paulsen I."/>
            <person name="Zhang H."/>
            <person name="Bastida-Corcuera F.D."/>
            <person name="Simoes-Barbosa A."/>
            <person name="Brown M.T."/>
            <person name="Hayes R.D."/>
            <person name="Mukherjee M."/>
            <person name="Okumura C.Y."/>
            <person name="Schneider R."/>
            <person name="Smith A.J."/>
            <person name="Vanacova S."/>
            <person name="Villalvazo M."/>
            <person name="Haas B.J."/>
            <person name="Pertea M."/>
            <person name="Feldblyum T.V."/>
            <person name="Utterback T.R."/>
            <person name="Shu C.L."/>
            <person name="Osoegawa K."/>
            <person name="de Jong P.J."/>
            <person name="Hrdy I."/>
            <person name="Horvathova L."/>
            <person name="Zubacova Z."/>
            <person name="Dolezal P."/>
            <person name="Malik S.B."/>
            <person name="Logsdon J.M. Jr."/>
            <person name="Henze K."/>
            <person name="Gupta A."/>
            <person name="Wang C.C."/>
            <person name="Dunne R.L."/>
            <person name="Upcroft J.A."/>
            <person name="Upcroft P."/>
            <person name="White O."/>
            <person name="Salzberg S.L."/>
            <person name="Tang P."/>
            <person name="Chiu C.-H."/>
            <person name="Lee Y.-S."/>
            <person name="Embley T.M."/>
            <person name="Coombs G.H."/>
            <person name="Mottram J.C."/>
            <person name="Tachezy J."/>
            <person name="Fraser-Liggett C.M."/>
            <person name="Johnson P.J."/>
        </authorList>
    </citation>
    <scope>NUCLEOTIDE SEQUENCE [LARGE SCALE GENOMIC DNA]</scope>
    <source>
        <strain evidence="10">G3</strain>
    </source>
</reference>
<keyword evidence="5 8" id="KW-0472">Membrane</keyword>
<dbReference type="PANTHER" id="PTHR22883:SF23">
    <property type="entry name" value="PALMITOYLTRANSFERASE ZDHHC6"/>
    <property type="match status" value="1"/>
</dbReference>
<dbReference type="PANTHER" id="PTHR22883">
    <property type="entry name" value="ZINC FINGER DHHC DOMAIN CONTAINING PROTEIN"/>
    <property type="match status" value="1"/>
</dbReference>
<dbReference type="GO" id="GO:0005783">
    <property type="term" value="C:endoplasmic reticulum"/>
    <property type="evidence" value="ECO:0000318"/>
    <property type="project" value="GO_Central"/>
</dbReference>
<dbReference type="EC" id="2.3.1.225" evidence="8"/>
<evidence type="ECO:0000313" key="11">
    <source>
        <dbReference type="Proteomes" id="UP000001542"/>
    </source>
</evidence>
<comment type="subcellular location">
    <subcellularLocation>
        <location evidence="1">Membrane</location>
        <topology evidence="1">Multi-pass membrane protein</topology>
    </subcellularLocation>
</comment>
<dbReference type="GO" id="GO:0016020">
    <property type="term" value="C:membrane"/>
    <property type="evidence" value="ECO:0007669"/>
    <property type="project" value="UniProtKB-SubCell"/>
</dbReference>